<dbReference type="InterPro" id="IPR036291">
    <property type="entry name" value="NAD(P)-bd_dom_sf"/>
</dbReference>
<dbReference type="CDD" id="cd05288">
    <property type="entry name" value="PGDH"/>
    <property type="match status" value="1"/>
</dbReference>
<evidence type="ECO:0000259" key="4">
    <source>
        <dbReference type="Pfam" id="PF16884"/>
    </source>
</evidence>
<comment type="caution">
    <text evidence="5">The sequence shown here is derived from an EMBL/GenBank/DDBJ whole genome shotgun (WGS) entry which is preliminary data.</text>
</comment>
<keyword evidence="1" id="KW-0560">Oxidoreductase</keyword>
<dbReference type="Gene3D" id="3.90.180.10">
    <property type="entry name" value="Medium-chain alcohol dehydrogenases, catalytic domain"/>
    <property type="match status" value="2"/>
</dbReference>
<dbReference type="SUPFAM" id="SSF51735">
    <property type="entry name" value="NAD(P)-binding Rossmann-fold domains"/>
    <property type="match status" value="1"/>
</dbReference>
<dbReference type="Pfam" id="PF00107">
    <property type="entry name" value="ADH_zinc_N"/>
    <property type="match status" value="1"/>
</dbReference>
<keyword evidence="6" id="KW-1185">Reference proteome</keyword>
<dbReference type="Proteomes" id="UP000613177">
    <property type="component" value="Unassembled WGS sequence"/>
</dbReference>
<accession>A0A8H7SUR1</accession>
<evidence type="ECO:0000313" key="6">
    <source>
        <dbReference type="Proteomes" id="UP000613177"/>
    </source>
</evidence>
<dbReference type="PANTHER" id="PTHR43205:SF7">
    <property type="entry name" value="PROSTAGLANDIN REDUCTASE 1"/>
    <property type="match status" value="1"/>
</dbReference>
<keyword evidence="2" id="KW-0812">Transmembrane</keyword>
<proteinExistence type="predicted"/>
<evidence type="ECO:0000256" key="1">
    <source>
        <dbReference type="ARBA" id="ARBA00023002"/>
    </source>
</evidence>
<dbReference type="EMBL" id="JAEPRE010000051">
    <property type="protein sequence ID" value="KAG2234508.1"/>
    <property type="molecule type" value="Genomic_DNA"/>
</dbReference>
<feature type="domain" description="Oxidoreductase N-terminal" evidence="4">
    <location>
        <begin position="358"/>
        <end position="435"/>
    </location>
</feature>
<reference evidence="5" key="1">
    <citation type="submission" date="2021-01" db="EMBL/GenBank/DDBJ databases">
        <title>Metabolic potential, ecology and presence of endohyphal bacteria is reflected in genomic diversity of Mucoromycotina.</title>
        <authorList>
            <person name="Muszewska A."/>
            <person name="Okrasinska A."/>
            <person name="Steczkiewicz K."/>
            <person name="Drgas O."/>
            <person name="Orlowska M."/>
            <person name="Perlinska-Lenart U."/>
            <person name="Aleksandrzak-Piekarczyk T."/>
            <person name="Szatraj K."/>
            <person name="Zielenkiewicz U."/>
            <person name="Pilsyk S."/>
            <person name="Malc E."/>
            <person name="Mieczkowski P."/>
            <person name="Kruszewska J.S."/>
            <person name="Biernat P."/>
            <person name="Pawlowska J."/>
        </authorList>
    </citation>
    <scope>NUCLEOTIDE SEQUENCE</scope>
    <source>
        <strain evidence="5">WA0000018081</strain>
    </source>
</reference>
<keyword evidence="2" id="KW-0472">Membrane</keyword>
<dbReference type="PANTHER" id="PTHR43205">
    <property type="entry name" value="PROSTAGLANDIN REDUCTASE"/>
    <property type="match status" value="1"/>
</dbReference>
<dbReference type="GO" id="GO:0016628">
    <property type="term" value="F:oxidoreductase activity, acting on the CH-CH group of donors, NAD or NADP as acceptor"/>
    <property type="evidence" value="ECO:0007669"/>
    <property type="project" value="InterPro"/>
</dbReference>
<dbReference type="AlphaFoldDB" id="A0A8H7SUR1"/>
<evidence type="ECO:0000259" key="3">
    <source>
        <dbReference type="Pfam" id="PF00107"/>
    </source>
</evidence>
<dbReference type="FunFam" id="3.40.50.720:FF:000121">
    <property type="entry name" value="Prostaglandin reductase 2"/>
    <property type="match status" value="1"/>
</dbReference>
<dbReference type="InterPro" id="IPR041694">
    <property type="entry name" value="ADH_N_2"/>
</dbReference>
<dbReference type="Pfam" id="PF16884">
    <property type="entry name" value="ADH_N_2"/>
    <property type="match status" value="2"/>
</dbReference>
<gene>
    <name evidence="5" type="ORF">INT48_007321</name>
</gene>
<name>A0A8H7SUR1_9FUNG</name>
<feature type="transmembrane region" description="Helical" evidence="2">
    <location>
        <begin position="458"/>
        <end position="479"/>
    </location>
</feature>
<dbReference type="Gene3D" id="3.40.50.720">
    <property type="entry name" value="NAD(P)-binding Rossmann-like Domain"/>
    <property type="match status" value="1"/>
</dbReference>
<dbReference type="InterPro" id="IPR045010">
    <property type="entry name" value="MDR_fam"/>
</dbReference>
<evidence type="ECO:0008006" key="7">
    <source>
        <dbReference type="Google" id="ProtNLM"/>
    </source>
</evidence>
<evidence type="ECO:0000256" key="2">
    <source>
        <dbReference type="SAM" id="Phobius"/>
    </source>
</evidence>
<keyword evidence="2" id="KW-1133">Transmembrane helix</keyword>
<feature type="domain" description="Alcohol dehydrogenase-like C-terminal" evidence="3">
    <location>
        <begin position="169"/>
        <end position="296"/>
    </location>
</feature>
<dbReference type="InterPro" id="IPR013149">
    <property type="entry name" value="ADH-like_C"/>
</dbReference>
<organism evidence="5 6">
    <name type="scientific">Thamnidium elegans</name>
    <dbReference type="NCBI Taxonomy" id="101142"/>
    <lineage>
        <taxon>Eukaryota</taxon>
        <taxon>Fungi</taxon>
        <taxon>Fungi incertae sedis</taxon>
        <taxon>Mucoromycota</taxon>
        <taxon>Mucoromycotina</taxon>
        <taxon>Mucoromycetes</taxon>
        <taxon>Mucorales</taxon>
        <taxon>Mucorineae</taxon>
        <taxon>Mucoraceae</taxon>
        <taxon>Thamnidium</taxon>
    </lineage>
</organism>
<dbReference type="InterPro" id="IPR011032">
    <property type="entry name" value="GroES-like_sf"/>
</dbReference>
<feature type="domain" description="Oxidoreductase N-terminal" evidence="4">
    <location>
        <begin position="6"/>
        <end position="111"/>
    </location>
</feature>
<sequence length="514" mass="56090">MVSNTQIIFAKVPTTFPVAGEHMVVKKSEIDLDAEIPQGAIITKTLDLSVDPYMRGRMRDASIKSYSPAFPLNQTMNGYVVAEVIKSNNPKFTVGDLVQGLGGFAEYVLTPEPYTAYLTVRNDIKESGLPISNYVGVLGMPGMTAYVGLIKFGKPVKGETLYVSAASGAVGQLVGQIGARLGLRVVGSAGSDEKVAYLKEIGFDSAFNYKTVDIQQALGEHCPNGIDIYFENVGGKMLEAVIDHANKFARIVCCGMISQYNTQNPEPIYNMTKVVSKSLEIRGFIVGDSPEMADAFRRDVTEWLKAGDIKYREDIVEGIENTPEALIDVLRGKNFVSTTFPVAGEHMVVKKSEIDPDADIPQGVILIKNLVLSVDPYMRTRIRGPDVPSYLPAFDTNEIMPGFIVGQILKSNNAKFTVGDTVYGMVGFAIYLITPEPLTISLDVHNEIKSSGLPITSYVSVLGMPSIAAYVGNVVWFCWIKSGDIKYRENTPEALIDIFYGKNFGKKAVHVADL</sequence>
<evidence type="ECO:0000313" key="5">
    <source>
        <dbReference type="EMBL" id="KAG2234508.1"/>
    </source>
</evidence>
<dbReference type="SUPFAM" id="SSF50129">
    <property type="entry name" value="GroES-like"/>
    <property type="match status" value="2"/>
</dbReference>
<protein>
    <recommendedName>
        <fullName evidence="7">Enoyl reductase (ER) domain-containing protein</fullName>
    </recommendedName>
</protein>